<dbReference type="InterPro" id="IPR014546">
    <property type="entry name" value="UCP028440_lipidA_biosyn"/>
</dbReference>
<evidence type="ECO:0000313" key="4">
    <source>
        <dbReference type="Proteomes" id="UP001431963"/>
    </source>
</evidence>
<reference evidence="3" key="1">
    <citation type="submission" date="2024-02" db="EMBL/GenBank/DDBJ databases">
        <title>Genome sequences of strain Gemmobacter sp. JM10B15.</title>
        <authorList>
            <person name="Zhang M."/>
        </authorList>
    </citation>
    <scope>NUCLEOTIDE SEQUENCE</scope>
    <source>
        <strain evidence="3">JM10B15</strain>
    </source>
</reference>
<dbReference type="EMBL" id="JBALHR010000014">
    <property type="protein sequence ID" value="MEH7829964.1"/>
    <property type="molecule type" value="Genomic_DNA"/>
</dbReference>
<keyword evidence="4" id="KW-1185">Reference proteome</keyword>
<feature type="domain" description="Lipid A biosynthesis N-terminal" evidence="2">
    <location>
        <begin position="22"/>
        <end position="93"/>
    </location>
</feature>
<name>A0ABU8BZ26_9RHOB</name>
<proteinExistence type="predicted"/>
<accession>A0ABU8BZ26</accession>
<dbReference type="PIRSF" id="PIRSF028440">
    <property type="entry name" value="UCP_LAB_N"/>
    <property type="match status" value="1"/>
</dbReference>
<evidence type="ECO:0000259" key="2">
    <source>
        <dbReference type="SMART" id="SM01259"/>
    </source>
</evidence>
<evidence type="ECO:0000313" key="3">
    <source>
        <dbReference type="EMBL" id="MEH7829964.1"/>
    </source>
</evidence>
<keyword evidence="1" id="KW-1133">Transmembrane helix</keyword>
<feature type="transmembrane region" description="Helical" evidence="1">
    <location>
        <begin position="48"/>
        <end position="70"/>
    </location>
</feature>
<keyword evidence="1" id="KW-0812">Transmembrane</keyword>
<gene>
    <name evidence="3" type="ORF">V6590_17575</name>
</gene>
<dbReference type="Gene3D" id="1.20.1280.290">
    <property type="match status" value="1"/>
</dbReference>
<keyword evidence="1" id="KW-0472">Membrane</keyword>
<dbReference type="Proteomes" id="UP001431963">
    <property type="component" value="Unassembled WGS sequence"/>
</dbReference>
<feature type="transmembrane region" description="Helical" evidence="1">
    <location>
        <begin position="17"/>
        <end position="36"/>
    </location>
</feature>
<sequence>MRDALWSALNVGSWTEFSWVMIGLTGQLLFTARFLVQWLASERERRSVIPIAFWYFSLAGGVVLFTYALWRHDPVFILGQSMGLVIYTRNLWLIHAERHRNPGPLRG</sequence>
<evidence type="ECO:0000256" key="1">
    <source>
        <dbReference type="SAM" id="Phobius"/>
    </source>
</evidence>
<organism evidence="3 4">
    <name type="scientific">Gemmobacter denitrificans</name>
    <dbReference type="NCBI Taxonomy" id="3123040"/>
    <lineage>
        <taxon>Bacteria</taxon>
        <taxon>Pseudomonadati</taxon>
        <taxon>Pseudomonadota</taxon>
        <taxon>Alphaproteobacteria</taxon>
        <taxon>Rhodobacterales</taxon>
        <taxon>Paracoccaceae</taxon>
        <taxon>Gemmobacter</taxon>
    </lineage>
</organism>
<dbReference type="RefSeq" id="WP_335424991.1">
    <property type="nucleotide sequence ID" value="NZ_JBALHR010000014.1"/>
</dbReference>
<dbReference type="InterPro" id="IPR011499">
    <property type="entry name" value="Lipid_A_biosynth_N"/>
</dbReference>
<dbReference type="SMART" id="SM01259">
    <property type="entry name" value="LAB_N"/>
    <property type="match status" value="1"/>
</dbReference>
<protein>
    <submittedName>
        <fullName evidence="3">Lipid-A-disaccharide synthase N-terminal domain-containing protein</fullName>
    </submittedName>
</protein>
<dbReference type="Pfam" id="PF07578">
    <property type="entry name" value="LAB_N"/>
    <property type="match status" value="1"/>
</dbReference>
<feature type="transmembrane region" description="Helical" evidence="1">
    <location>
        <begin position="76"/>
        <end position="94"/>
    </location>
</feature>
<comment type="caution">
    <text evidence="3">The sequence shown here is derived from an EMBL/GenBank/DDBJ whole genome shotgun (WGS) entry which is preliminary data.</text>
</comment>